<dbReference type="OrthoDB" id="5513218at2"/>
<dbReference type="SUPFAM" id="SSF49785">
    <property type="entry name" value="Galactose-binding domain-like"/>
    <property type="match status" value="1"/>
</dbReference>
<keyword evidence="4" id="KW-1185">Reference proteome</keyword>
<dbReference type="eggNOG" id="COG3250">
    <property type="taxonomic scope" value="Bacteria"/>
</dbReference>
<keyword evidence="1" id="KW-0732">Signal</keyword>
<accession>A6DHY2</accession>
<dbReference type="Pfam" id="PF00754">
    <property type="entry name" value="F5_F8_type_C"/>
    <property type="match status" value="1"/>
</dbReference>
<dbReference type="InterPro" id="IPR000421">
    <property type="entry name" value="FA58C"/>
</dbReference>
<dbReference type="AlphaFoldDB" id="A6DHY2"/>
<feature type="domain" description="F5/8 type C" evidence="2">
    <location>
        <begin position="13"/>
        <end position="142"/>
    </location>
</feature>
<dbReference type="PROSITE" id="PS50022">
    <property type="entry name" value="FA58C_3"/>
    <property type="match status" value="1"/>
</dbReference>
<protein>
    <submittedName>
        <fullName evidence="3">Putative secreted protein</fullName>
    </submittedName>
</protein>
<feature type="signal peptide" evidence="1">
    <location>
        <begin position="1"/>
        <end position="21"/>
    </location>
</feature>
<dbReference type="RefSeq" id="WP_007277517.1">
    <property type="nucleotide sequence ID" value="NZ_ABCK01000004.1"/>
</dbReference>
<name>A6DHY2_9BACT</name>
<dbReference type="STRING" id="313628.LNTAR_08704"/>
<reference evidence="3 4" key="1">
    <citation type="journal article" date="2010" name="J. Bacteriol.">
        <title>Genome sequence of Lentisphaera araneosa HTCC2155T, the type species of the order Lentisphaerales in the phylum Lentisphaerae.</title>
        <authorList>
            <person name="Thrash J.C."/>
            <person name="Cho J.C."/>
            <person name="Vergin K.L."/>
            <person name="Morris R.M."/>
            <person name="Giovannoni S.J."/>
        </authorList>
    </citation>
    <scope>NUCLEOTIDE SEQUENCE [LARGE SCALE GENOMIC DNA]</scope>
    <source>
        <strain evidence="3 4">HTCC2155</strain>
    </source>
</reference>
<evidence type="ECO:0000259" key="2">
    <source>
        <dbReference type="PROSITE" id="PS50022"/>
    </source>
</evidence>
<dbReference type="Proteomes" id="UP000004947">
    <property type="component" value="Unassembled WGS sequence"/>
</dbReference>
<feature type="chain" id="PRO_5002693973" evidence="1">
    <location>
        <begin position="22"/>
        <end position="142"/>
    </location>
</feature>
<gene>
    <name evidence="3" type="ORF">LNTAR_08704</name>
</gene>
<sequence>MFVDMKFFIRLLSLLAMGALAEGVVVTASSMQREIAKFNPANVLDGKLNSRWSSKFEFPQNLDIKLSQNIDLKSLEIIWEGAIAKYYTVKVSENGKDWETILVEKNKTSKDAKLIELNEALAVKYLRFDFIEKRNSLRGLYL</sequence>
<dbReference type="EMBL" id="ABCK01000004">
    <property type="protein sequence ID" value="EDM28636.1"/>
    <property type="molecule type" value="Genomic_DNA"/>
</dbReference>
<dbReference type="InterPro" id="IPR008979">
    <property type="entry name" value="Galactose-bd-like_sf"/>
</dbReference>
<organism evidence="3 4">
    <name type="scientific">Lentisphaera araneosa HTCC2155</name>
    <dbReference type="NCBI Taxonomy" id="313628"/>
    <lineage>
        <taxon>Bacteria</taxon>
        <taxon>Pseudomonadati</taxon>
        <taxon>Lentisphaerota</taxon>
        <taxon>Lentisphaeria</taxon>
        <taxon>Lentisphaerales</taxon>
        <taxon>Lentisphaeraceae</taxon>
        <taxon>Lentisphaera</taxon>
    </lineage>
</organism>
<comment type="caution">
    <text evidence="3">The sequence shown here is derived from an EMBL/GenBank/DDBJ whole genome shotgun (WGS) entry which is preliminary data.</text>
</comment>
<proteinExistence type="predicted"/>
<dbReference type="Gene3D" id="2.60.120.260">
    <property type="entry name" value="Galactose-binding domain-like"/>
    <property type="match status" value="1"/>
</dbReference>
<evidence type="ECO:0000313" key="3">
    <source>
        <dbReference type="EMBL" id="EDM28636.1"/>
    </source>
</evidence>
<evidence type="ECO:0000313" key="4">
    <source>
        <dbReference type="Proteomes" id="UP000004947"/>
    </source>
</evidence>
<evidence type="ECO:0000256" key="1">
    <source>
        <dbReference type="SAM" id="SignalP"/>
    </source>
</evidence>